<dbReference type="AlphaFoldDB" id="A0A0L0EUK4"/>
<dbReference type="InterPro" id="IPR003284">
    <property type="entry name" value="Sal_SpvB"/>
</dbReference>
<dbReference type="Gene3D" id="2.60.40.10">
    <property type="entry name" value="Immunoglobulins"/>
    <property type="match status" value="1"/>
</dbReference>
<dbReference type="OrthoDB" id="100785at2"/>
<dbReference type="GO" id="GO:0005576">
    <property type="term" value="C:extracellular region"/>
    <property type="evidence" value="ECO:0007669"/>
    <property type="project" value="UniProtKB-SubCell"/>
</dbReference>
<organism evidence="5 6">
    <name type="scientific">Pseudoalteromonas rubra</name>
    <dbReference type="NCBI Taxonomy" id="43658"/>
    <lineage>
        <taxon>Bacteria</taxon>
        <taxon>Pseudomonadati</taxon>
        <taxon>Pseudomonadota</taxon>
        <taxon>Gammaproteobacteria</taxon>
        <taxon>Alteromonadales</taxon>
        <taxon>Pseudoalteromonadaceae</taxon>
        <taxon>Pseudoalteromonas</taxon>
    </lineage>
</organism>
<feature type="chain" id="PRO_5005537738" description="Insecticide toxin TcdB middle/N-terminal domain-containing protein" evidence="4">
    <location>
        <begin position="29"/>
        <end position="970"/>
    </location>
</feature>
<dbReference type="SUPFAM" id="SSF69318">
    <property type="entry name" value="Integrin alpha N-terminal domain"/>
    <property type="match status" value="2"/>
</dbReference>
<protein>
    <recommendedName>
        <fullName evidence="7">Insecticide toxin TcdB middle/N-terminal domain-containing protein</fullName>
    </recommendedName>
</protein>
<keyword evidence="4" id="KW-0732">Signal</keyword>
<comment type="caution">
    <text evidence="5">The sequence shown here is derived from an EMBL/GenBank/DDBJ whole genome shotgun (WGS) entry which is preliminary data.</text>
</comment>
<evidence type="ECO:0000256" key="1">
    <source>
        <dbReference type="ARBA" id="ARBA00004613"/>
    </source>
</evidence>
<dbReference type="Gene3D" id="2.130.10.130">
    <property type="entry name" value="Integrin alpha, N-terminal"/>
    <property type="match status" value="2"/>
</dbReference>
<evidence type="ECO:0000256" key="3">
    <source>
        <dbReference type="ARBA" id="ARBA00023026"/>
    </source>
</evidence>
<dbReference type="EMBL" id="LFZX01000033">
    <property type="protein sequence ID" value="KNC68162.1"/>
    <property type="molecule type" value="Genomic_DNA"/>
</dbReference>
<evidence type="ECO:0000256" key="2">
    <source>
        <dbReference type="ARBA" id="ARBA00022525"/>
    </source>
</evidence>
<dbReference type="PANTHER" id="PTHR46580">
    <property type="entry name" value="SENSOR KINASE-RELATED"/>
    <property type="match status" value="1"/>
</dbReference>
<dbReference type="PATRIC" id="fig|43658.6.peg.4660"/>
<comment type="subcellular location">
    <subcellularLocation>
        <location evidence="1">Secreted</location>
    </subcellularLocation>
</comment>
<name>A0A0L0EUK4_9GAMM</name>
<evidence type="ECO:0000313" key="6">
    <source>
        <dbReference type="Proteomes" id="UP000036850"/>
    </source>
</evidence>
<proteinExistence type="predicted"/>
<dbReference type="Proteomes" id="UP000036850">
    <property type="component" value="Unassembled WGS sequence"/>
</dbReference>
<reference evidence="6" key="1">
    <citation type="submission" date="2015-07" db="EMBL/GenBank/DDBJ databases">
        <title>Draft genome sequence of a Pseudoalteromonas rubra strain, OCN096, isolated from Kaneohe Bay, Oahu, Hawaii.</title>
        <authorList>
            <person name="Beurmann S."/>
            <person name="Ushijima B."/>
            <person name="Belcaid M."/>
            <person name="Callahan S.M."/>
            <person name="Aeby G.S."/>
        </authorList>
    </citation>
    <scope>NUCLEOTIDE SEQUENCE [LARGE SCALE GENOMIC DNA]</scope>
    <source>
        <strain evidence="6">OCN096</strain>
    </source>
</reference>
<sequence>MSYRAKLIRTVFKSGIILASLLSMNAIASSDRAASFTLKWNAVEGASHYLLEEKQSDGSWQGVHEQQTSELSSTINKSSHGKYTYRVSGCIEDSGKTVHCGEEVAEYSAPLTVDTKSNDPEPHTFEFGTTNDANQVSFPSDGLGNITAVTPGEFRVDESGSATYQVPIELPEGPGGVKPTLGLSYSSSNTQAGIAGIGWSLSGLSSITRCAKSKFHDNLSGAYVKDVQLDETDAFCVDGQRLVEVGNGVYRTHQDSFTEYQLDGTKASVNGFIATTKSGETHYYGNVNGAYNSVQYVSSSLTNNQAVANTWLLSSITDVYAEASSNPSLHSNRIRYYYASPNGDNRIDQEVLLKKIQYGSAEVTLSYTESLVPHYGYRFGALYQRTQTLDNINVTNGGGAYRFYHLAYKYQTPYLLSVTKCRASGSACAKPVSFIWNQEAGEIDGVSDDQFTLGTPDKVGTPVVGDLDGDGYSDFIYHSGGGSWHVRYGGRNVTDRIIVAQQDTDYKPHAMVADFNGDGRSDVLLSSKTSGGDYNWYVLNQEGDVSESRECKTYFPQNNQDEAHKVEDDPIERCFDRIKVGELKLTGIPTLTGHQAKILPADVNGDGLIDLAYKYGHSEVKYRLSTLGSDGTMAFGNTQVALSASEVDSPLFLEEDQARNEPELEFDNIEWGDINGDGLSDIVATIEVIVESCHDEYRNDKKDKVCGAGGVGFETHYAINQGNGSFEPFYEMAIPEDNESWHRNEQLADVNGDGLVDFLYRLDKQWTVKLSNGFGFEAPIEILPGQTISRDNMLVVDVDADFKQELIISQKKGYQPALVRYQFDAKTETFVEEGYASIERKTSDTMKDSLLFGDNNGDGLMDLWRLRYSADQVSVDVFTHQNTHKKHRTITQFIDGMRNNTTVTYKPLTDESVYTGGLKQCSRLFRLVVPVMLWQVRPARMVWVAEQRLSINTPIWHFMDRVGATWDLVS</sequence>
<gene>
    <name evidence="5" type="ORF">AC626_06495</name>
</gene>
<evidence type="ECO:0000313" key="5">
    <source>
        <dbReference type="EMBL" id="KNC68162.1"/>
    </source>
</evidence>
<evidence type="ECO:0008006" key="7">
    <source>
        <dbReference type="Google" id="ProtNLM"/>
    </source>
</evidence>
<keyword evidence="2" id="KW-0964">Secreted</keyword>
<dbReference type="Pfam" id="PF03534">
    <property type="entry name" value="SpvB"/>
    <property type="match status" value="1"/>
</dbReference>
<feature type="signal peptide" evidence="4">
    <location>
        <begin position="1"/>
        <end position="28"/>
    </location>
</feature>
<accession>A0A0L0EUK4</accession>
<dbReference type="PANTHER" id="PTHR46580:SF4">
    <property type="entry name" value="ATP_GTP-BINDING PROTEIN"/>
    <property type="match status" value="1"/>
</dbReference>
<dbReference type="InterPro" id="IPR028994">
    <property type="entry name" value="Integrin_alpha_N"/>
</dbReference>
<dbReference type="GO" id="GO:0005737">
    <property type="term" value="C:cytoplasm"/>
    <property type="evidence" value="ECO:0007669"/>
    <property type="project" value="InterPro"/>
</dbReference>
<dbReference type="InterPro" id="IPR013783">
    <property type="entry name" value="Ig-like_fold"/>
</dbReference>
<keyword evidence="3" id="KW-0843">Virulence</keyword>
<evidence type="ECO:0000256" key="4">
    <source>
        <dbReference type="SAM" id="SignalP"/>
    </source>
</evidence>